<organism evidence="2 3">
    <name type="scientific">Streptomyces durocortorensis</name>
    <dbReference type="NCBI Taxonomy" id="2811104"/>
    <lineage>
        <taxon>Bacteria</taxon>
        <taxon>Bacillati</taxon>
        <taxon>Actinomycetota</taxon>
        <taxon>Actinomycetes</taxon>
        <taxon>Kitasatosporales</taxon>
        <taxon>Streptomycetaceae</taxon>
        <taxon>Streptomyces</taxon>
    </lineage>
</organism>
<dbReference type="Proteomes" id="UP000712045">
    <property type="component" value="Unassembled WGS sequence"/>
</dbReference>
<gene>
    <name evidence="2" type="ORF">JS521_15595</name>
</gene>
<evidence type="ECO:0000313" key="3">
    <source>
        <dbReference type="Proteomes" id="UP000712045"/>
    </source>
</evidence>
<dbReference type="Pfam" id="PF24731">
    <property type="entry name" value="DUF7683"/>
    <property type="match status" value="1"/>
</dbReference>
<proteinExistence type="predicted"/>
<keyword evidence="3" id="KW-1185">Reference proteome</keyword>
<sequence>MIVRYVIERYRKGEDRPEGETDVTAVDSRALAEIFGCPHDRFVDVYAVEPRHAGGLAALTGLGLDLNAFDYFLSVTAD</sequence>
<comment type="caution">
    <text evidence="2">The sequence shown here is derived from an EMBL/GenBank/DDBJ whole genome shotgun (WGS) entry which is preliminary data.</text>
</comment>
<dbReference type="InterPro" id="IPR056100">
    <property type="entry name" value="DUF7683"/>
</dbReference>
<evidence type="ECO:0000259" key="1">
    <source>
        <dbReference type="Pfam" id="PF24731"/>
    </source>
</evidence>
<reference evidence="2 3" key="1">
    <citation type="submission" date="2021-02" db="EMBL/GenBank/DDBJ databases">
        <title>Genome Streptomyces sp. RHZ10.</title>
        <authorList>
            <person name="Besaury L."/>
        </authorList>
    </citation>
    <scope>NUCLEOTIDE SEQUENCE [LARGE SCALE GENOMIC DNA]</scope>
    <source>
        <strain evidence="2 3">RHZ10</strain>
    </source>
</reference>
<dbReference type="RefSeq" id="WP_205083590.1">
    <property type="nucleotide sequence ID" value="NZ_JAFEUF010000068.1"/>
</dbReference>
<accession>A0ABS2I0D2</accession>
<name>A0ABS2I0D2_9ACTN</name>
<feature type="domain" description="DUF7683" evidence="1">
    <location>
        <begin position="4"/>
        <end position="73"/>
    </location>
</feature>
<protein>
    <recommendedName>
        <fullName evidence="1">DUF7683 domain-containing protein</fullName>
    </recommendedName>
</protein>
<dbReference type="EMBL" id="JAFEUF010000068">
    <property type="protein sequence ID" value="MBM7055263.1"/>
    <property type="molecule type" value="Genomic_DNA"/>
</dbReference>
<evidence type="ECO:0000313" key="2">
    <source>
        <dbReference type="EMBL" id="MBM7055263.1"/>
    </source>
</evidence>